<dbReference type="InterPro" id="IPR011990">
    <property type="entry name" value="TPR-like_helical_dom_sf"/>
</dbReference>
<dbReference type="Proteomes" id="UP001310594">
    <property type="component" value="Unassembled WGS sequence"/>
</dbReference>
<comment type="catalytic activity">
    <reaction evidence="1">
        <text>All bonds known to be hydrolyzed by this endopeptidase have arginine in P1 and an acidic residue in P4. P6 is often occupied by an acidic residue or by a hydroxy-amino-acid residue, the phosphorylation of which enhances cleavage.</text>
        <dbReference type="EC" id="3.4.22.49"/>
    </reaction>
</comment>
<proteinExistence type="predicted"/>
<dbReference type="GO" id="GO:0005737">
    <property type="term" value="C:cytoplasm"/>
    <property type="evidence" value="ECO:0007669"/>
    <property type="project" value="TreeGrafter"/>
</dbReference>
<evidence type="ECO:0000256" key="5">
    <source>
        <dbReference type="SAM" id="MobiDB-lite"/>
    </source>
</evidence>
<feature type="region of interest" description="Disordered" evidence="5">
    <location>
        <begin position="956"/>
        <end position="980"/>
    </location>
</feature>
<comment type="caution">
    <text evidence="7">The sequence shown here is derived from an EMBL/GenBank/DDBJ whole genome shotgun (WGS) entry which is preliminary data.</text>
</comment>
<feature type="compositionally biased region" description="Low complexity" evidence="5">
    <location>
        <begin position="1936"/>
        <end position="1946"/>
    </location>
</feature>
<dbReference type="GO" id="GO:0051307">
    <property type="term" value="P:meiotic chromosome separation"/>
    <property type="evidence" value="ECO:0007669"/>
    <property type="project" value="TreeGrafter"/>
</dbReference>
<sequence>MVALASQFDAIKGALASGVASSTTVSDLQRLFTTEKPTATAPTAPKARVTSKPTLSKRPAPRDHKFVDVHQDVVETLPAKALYALATEVVNTSLKTLTSAAKSRQQPLNSVRGKVEAHSSLSSALPESGILATAECARLAFAHLRSNSAQKLCPKNQPKWQLETGMFALASRLVTLGLESLAVKELRILKRRLQSKSFGNVPLDQATKIVPAEQPERETLASLVQVELSSSDDQEALGLAILLQLLMLKIICFSRKPSIIEATLNMLRPEQPGSPSESITKQAALPGNETRSAKQLEMLAQHMLSLCPGASTSYDETALNTLLSPSPAVVFELQVLALRIRKQWWKLAGHRPELDKELLEPFSRSLAALVRRTARSACDAQTFDLVEKSYALLDLGPVICTSESCFDICTLTATLAERGGKTDREVHWVHMMDTACRPLDQQHARRVACLIRRCTLGAGQTSDPTPLMEGHATIAERLRGKVIGHSADYDFLLCELARLIGTSGGSPPEVTSVVFMAAGFAQRYERSYPRRNTALVLTILQAALRQSKTSEDMLKWVTEDALRAFMHAGILQVVTNAATRLPLADAWSASAETVALDKVLQTLVLRYLKQVSNDTSLASLDDHTQPNGQRGTLVEEQLRHALDLLGRSKYRSALQKLVPDLLRKLSKLYTHSEFPIRRKRIATLALSLRESHPTLVPPHAVKVWLDETKNVTGVLGEDVGLQCFAADIEAGWMVARAFYDTKPTLVELEPSLLTWQRILEDSSISSKPFAHIYDSKSTSGHLTAIATYFGALEEYNSRLRVLRLLLQQARLSGSGGDLEAAQVIQLSRIYIEMGYAEQAGALLSQARVAFAGDRVSVLHKIELALAHAELHLATEHLDSARAELERAKELRANIGPEGIATHERRAYELLHARAWAMESTFSLKMGVLKGALAAAKRAVRLLNATWTAIEYSNTNGDTSSSVHNELPEPSEPETHTLSSGVSKLRLNLKASSESTSSAVRSDKGASFWMLVPLLCRAMMHLSDMYAHNGLFAEANYYSERAVKIAESVQSAIWLSRVQTHRSKLMMLAGRFEDAELCLTRAGECPLDESSLATAEYHCAKAELGTREGSYDDAIKAYKQAAEIVQTLKGTNSANESDGCNAVEPELSEQMRSMSLTSRKSNDDCGAPIKTTKGRKVQPKTAARVAPPASNRIVSKRPVATLQKAKPTPTRQCHLLDKLLANINIECAIVSVCAGHKPEALAALPYQSLGSVRRLQSLEYQTLMRRVAVAVQSDVSYNSLPESTLTFPALLQTSSTELAASSQVVARIVKPPPKGRQAPTKAKVQQRVPDDRVDDLLLHAMNCLATNRFTCLQSSSTADLHSSCSYALCTTMLLSAVGSAPARNALHPAKTALYCEVAKTEAVQREYMSIAADDKQSDGPSPFTWPSSEHTLHQPAQSEPQFQQDYVDILPNKWTALSISLSDDSSELHVARYRSGQSPLILRLPFSRHKPDDPNDDEAFDYHAGKAGIQNIIEVSNYSCHNSGNVDGKGAKSNWWAEREALDRRLHELLVNIENIWFGGFRGIFSLLRERAESLAQFRKSFEDVLSRYLPSRQSVKAKGESLKLDDHVLELFVGLGSDEDGVVDLDEPLSDLLYYVVDTLQFAGERNAYDEIDFDGMAVDVLDALRSYHEDVASENDDDRHLILVLDKRLQGFPWESLPCLEGSSVSRMNSMLGLRERILSMRQQRAACDRHVVSRGSGTYILNPSKDLTSTQTTLAPSLAALGSAEAATWRSMIQQEPEEDELRTALIESPITLYFGHGGGSQYIRPRTIRRLDKCSEVVWLMGCSSGAVTEYGELEPSAVPFAYLMAGGSGDAVPESTTEVTPAKKCMTVVATLWDVTDKDIDRFSLAMGEAWGLWPSSAASKLPAKTPRKKEKLSVAPTTPQRVPKTPKRSKTPAAAAKTPARSRSRVGDEDRKCSLVEAVAKSRDACYLRYLNGAAVVVYGVPVWLGD</sequence>
<dbReference type="EMBL" id="JAVRQU010000006">
    <property type="protein sequence ID" value="KAK5701535.1"/>
    <property type="molecule type" value="Genomic_DNA"/>
</dbReference>
<evidence type="ECO:0000256" key="3">
    <source>
        <dbReference type="ARBA" id="ARBA00022801"/>
    </source>
</evidence>
<feature type="region of interest" description="Disordered" evidence="5">
    <location>
        <begin position="1155"/>
        <end position="1177"/>
    </location>
</feature>
<dbReference type="GO" id="GO:0004197">
    <property type="term" value="F:cysteine-type endopeptidase activity"/>
    <property type="evidence" value="ECO:0007669"/>
    <property type="project" value="InterPro"/>
</dbReference>
<protein>
    <recommendedName>
        <fullName evidence="2">separase</fullName>
        <ecNumber evidence="2">3.4.22.49</ecNumber>
    </recommendedName>
</protein>
<reference evidence="7" key="1">
    <citation type="submission" date="2023-08" db="EMBL/GenBank/DDBJ databases">
        <title>Black Yeasts Isolated from many extreme environments.</title>
        <authorList>
            <person name="Coleine C."/>
            <person name="Stajich J.E."/>
            <person name="Selbmann L."/>
        </authorList>
    </citation>
    <scope>NUCLEOTIDE SEQUENCE</scope>
    <source>
        <strain evidence="7">CCFEE 5810</strain>
    </source>
</reference>
<feature type="domain" description="Peptidase C50" evidence="6">
    <location>
        <begin position="1736"/>
        <end position="1837"/>
    </location>
</feature>
<feature type="region of interest" description="Disordered" evidence="5">
    <location>
        <begin position="1904"/>
        <end position="1953"/>
    </location>
</feature>
<evidence type="ECO:0000259" key="6">
    <source>
        <dbReference type="PROSITE" id="PS51700"/>
    </source>
</evidence>
<dbReference type="GO" id="GO:0044732">
    <property type="term" value="C:mitotic spindle pole body"/>
    <property type="evidence" value="ECO:0007669"/>
    <property type="project" value="TreeGrafter"/>
</dbReference>
<gene>
    <name evidence="7" type="primary">ESP1</name>
    <name evidence="7" type="ORF">LTR97_004350</name>
</gene>
<dbReference type="PANTHER" id="PTHR12792:SF0">
    <property type="entry name" value="SEPARIN"/>
    <property type="match status" value="1"/>
</dbReference>
<evidence type="ECO:0000313" key="8">
    <source>
        <dbReference type="Proteomes" id="UP001310594"/>
    </source>
</evidence>
<name>A0AAN7WAF7_9PEZI</name>
<dbReference type="GO" id="GO:0072686">
    <property type="term" value="C:mitotic spindle"/>
    <property type="evidence" value="ECO:0007669"/>
    <property type="project" value="TreeGrafter"/>
</dbReference>
<evidence type="ECO:0000256" key="1">
    <source>
        <dbReference type="ARBA" id="ARBA00000451"/>
    </source>
</evidence>
<dbReference type="Gene3D" id="1.25.40.10">
    <property type="entry name" value="Tetratricopeptide repeat domain"/>
    <property type="match status" value="1"/>
</dbReference>
<feature type="compositionally biased region" description="Polar residues" evidence="5">
    <location>
        <begin position="1423"/>
        <end position="1439"/>
    </location>
</feature>
<dbReference type="PANTHER" id="PTHR12792">
    <property type="entry name" value="EXTRA SPINDLE POLES 1-RELATED"/>
    <property type="match status" value="1"/>
</dbReference>
<organism evidence="7 8">
    <name type="scientific">Elasticomyces elasticus</name>
    <dbReference type="NCBI Taxonomy" id="574655"/>
    <lineage>
        <taxon>Eukaryota</taxon>
        <taxon>Fungi</taxon>
        <taxon>Dikarya</taxon>
        <taxon>Ascomycota</taxon>
        <taxon>Pezizomycotina</taxon>
        <taxon>Dothideomycetes</taxon>
        <taxon>Dothideomycetidae</taxon>
        <taxon>Mycosphaerellales</taxon>
        <taxon>Teratosphaeriaceae</taxon>
        <taxon>Elasticomyces</taxon>
    </lineage>
</organism>
<dbReference type="GO" id="GO:0005634">
    <property type="term" value="C:nucleus"/>
    <property type="evidence" value="ECO:0007669"/>
    <property type="project" value="InterPro"/>
</dbReference>
<feature type="compositionally biased region" description="Low complexity" evidence="5">
    <location>
        <begin position="36"/>
        <end position="47"/>
    </location>
</feature>
<evidence type="ECO:0000256" key="4">
    <source>
        <dbReference type="ARBA" id="ARBA00022829"/>
    </source>
</evidence>
<feature type="region of interest" description="Disordered" evidence="5">
    <location>
        <begin position="36"/>
        <end position="63"/>
    </location>
</feature>
<evidence type="ECO:0000313" key="7">
    <source>
        <dbReference type="EMBL" id="KAK5701535.1"/>
    </source>
</evidence>
<dbReference type="InterPro" id="IPR005314">
    <property type="entry name" value="Peptidase_C50"/>
</dbReference>
<keyword evidence="3 7" id="KW-0378">Hydrolase</keyword>
<dbReference type="Pfam" id="PF03568">
    <property type="entry name" value="Separin_C"/>
    <property type="match status" value="1"/>
</dbReference>
<keyword evidence="4" id="KW-0159">Chromosome partition</keyword>
<feature type="region of interest" description="Disordered" evidence="5">
    <location>
        <begin position="1412"/>
        <end position="1439"/>
    </location>
</feature>
<dbReference type="EC" id="3.4.22.49" evidence="2"/>
<accession>A0AAN7WAF7</accession>
<dbReference type="InterPro" id="IPR030397">
    <property type="entry name" value="SEPARIN_core_dom"/>
</dbReference>
<evidence type="ECO:0000256" key="2">
    <source>
        <dbReference type="ARBA" id="ARBA00012489"/>
    </source>
</evidence>
<dbReference type="SUPFAM" id="SSF48452">
    <property type="entry name" value="TPR-like"/>
    <property type="match status" value="1"/>
</dbReference>
<dbReference type="PROSITE" id="PS51700">
    <property type="entry name" value="SEPARIN"/>
    <property type="match status" value="1"/>
</dbReference>
<dbReference type="GO" id="GO:0006508">
    <property type="term" value="P:proteolysis"/>
    <property type="evidence" value="ECO:0007669"/>
    <property type="project" value="InterPro"/>
</dbReference>